<name>A0ABV6YZC8_UNCC1</name>
<comment type="caution">
    <text evidence="1">The sequence shown here is derived from an EMBL/GenBank/DDBJ whole genome shotgun (WGS) entry which is preliminary data.</text>
</comment>
<sequence length="140" mass="16212">MYHILIISTFFIPSSLHGKTPDQPRDLMSRQSQQNVITMITTKLESVYPFPDVAKRTIEGLLKETQQNAFSPETDPAELTQKGTEILGKYSNDKHLDLIHNPNLVIQMREQEEQGHDDLYSAANIELYRWTNYGFKELRC</sequence>
<protein>
    <submittedName>
        <fullName evidence="1">Uncharacterized protein</fullName>
    </submittedName>
</protein>
<accession>A0ABV6YZC8</accession>
<evidence type="ECO:0000313" key="2">
    <source>
        <dbReference type="Proteomes" id="UP001594351"/>
    </source>
</evidence>
<keyword evidence="2" id="KW-1185">Reference proteome</keyword>
<evidence type="ECO:0000313" key="1">
    <source>
        <dbReference type="EMBL" id="MFC1851552.1"/>
    </source>
</evidence>
<dbReference type="Proteomes" id="UP001594351">
    <property type="component" value="Unassembled WGS sequence"/>
</dbReference>
<dbReference type="Gene3D" id="3.30.750.44">
    <property type="match status" value="1"/>
</dbReference>
<dbReference type="EMBL" id="JBHPBY010000200">
    <property type="protein sequence ID" value="MFC1851552.1"/>
    <property type="molecule type" value="Genomic_DNA"/>
</dbReference>
<organism evidence="1 2">
    <name type="scientific">candidate division CSSED10-310 bacterium</name>
    <dbReference type="NCBI Taxonomy" id="2855610"/>
    <lineage>
        <taxon>Bacteria</taxon>
        <taxon>Bacteria division CSSED10-310</taxon>
    </lineage>
</organism>
<reference evidence="1 2" key="1">
    <citation type="submission" date="2024-09" db="EMBL/GenBank/DDBJ databases">
        <title>Laminarin stimulates single cell rates of sulfate reduction while oxygen inhibits transcriptomic activity in coastal marine sediment.</title>
        <authorList>
            <person name="Lindsay M."/>
            <person name="Orcutt B."/>
            <person name="Emerson D."/>
            <person name="Stepanauskas R."/>
            <person name="D'Angelo T."/>
        </authorList>
    </citation>
    <scope>NUCLEOTIDE SEQUENCE [LARGE SCALE GENOMIC DNA]</scope>
    <source>
        <strain evidence="1">SAG AM-311-K15</strain>
    </source>
</reference>
<proteinExistence type="predicted"/>
<gene>
    <name evidence="1" type="ORF">ACFL27_15255</name>
</gene>